<dbReference type="Proteomes" id="UP000683925">
    <property type="component" value="Unassembled WGS sequence"/>
</dbReference>
<reference evidence="2" key="1">
    <citation type="submission" date="2021-01" db="EMBL/GenBank/DDBJ databases">
        <authorList>
            <consortium name="Genoscope - CEA"/>
            <person name="William W."/>
        </authorList>
    </citation>
    <scope>NUCLEOTIDE SEQUENCE</scope>
</reference>
<dbReference type="AlphaFoldDB" id="A0A8S1W6X9"/>
<proteinExistence type="predicted"/>
<organism evidence="2 3">
    <name type="scientific">Paramecium octaurelia</name>
    <dbReference type="NCBI Taxonomy" id="43137"/>
    <lineage>
        <taxon>Eukaryota</taxon>
        <taxon>Sar</taxon>
        <taxon>Alveolata</taxon>
        <taxon>Ciliophora</taxon>
        <taxon>Intramacronucleata</taxon>
        <taxon>Oligohymenophorea</taxon>
        <taxon>Peniculida</taxon>
        <taxon>Parameciidae</taxon>
        <taxon>Paramecium</taxon>
    </lineage>
</organism>
<evidence type="ECO:0000313" key="2">
    <source>
        <dbReference type="EMBL" id="CAD8184527.1"/>
    </source>
</evidence>
<evidence type="ECO:0000313" key="3">
    <source>
        <dbReference type="Proteomes" id="UP000683925"/>
    </source>
</evidence>
<keyword evidence="3" id="KW-1185">Reference proteome</keyword>
<dbReference type="CDD" id="cd19756">
    <property type="entry name" value="Bbox2"/>
    <property type="match status" value="1"/>
</dbReference>
<feature type="region of interest" description="Disordered" evidence="1">
    <location>
        <begin position="637"/>
        <end position="674"/>
    </location>
</feature>
<dbReference type="EMBL" id="CAJJDP010000082">
    <property type="protein sequence ID" value="CAD8184527.1"/>
    <property type="molecule type" value="Genomic_DNA"/>
</dbReference>
<feature type="compositionally biased region" description="Low complexity" evidence="1">
    <location>
        <begin position="647"/>
        <end position="662"/>
    </location>
</feature>
<comment type="caution">
    <text evidence="2">The sequence shown here is derived from an EMBL/GenBank/DDBJ whole genome shotgun (WGS) entry which is preliminary data.</text>
</comment>
<accession>A0A8S1W6X9</accession>
<feature type="compositionally biased region" description="Polar residues" evidence="1">
    <location>
        <begin position="664"/>
        <end position="674"/>
    </location>
</feature>
<dbReference type="OMA" id="DIAYLEM"/>
<evidence type="ECO:0000256" key="1">
    <source>
        <dbReference type="SAM" id="MobiDB-lite"/>
    </source>
</evidence>
<sequence>MESSLKTSSRSKKGLNKALSKNYATKIIDLLSTQTQLCLFGSIGQSDSPTSRMRILRSLRIRTQEDQQNRVSKSFDLKIIRHTRQQQRRKSGIEPLSEKQMHLDCLYPKTRVSQQQILLNEIQKTKERKKTIFKRMSSILIKHQTTLRTIGNQNSTNNQRNSEMQLFMLQESQQPIDEPVLLQSQEVKKNKIRQLVIDSELPKVVLNISRKCKKPFASIQSYVNQKTEKHQSQKELGSSNPFLSYTSCQSLTEMNSQFHSNSPQTQRKLISLKAACPLPEIKLISSARNYTNTNDINFLKQKCKNSIYCADSHRKRRIETKNKYLMSTNPQKYQPCDLPDHDAEYLNMVCIDEKCNKRQMLCCYCQSEHQKCKTIPLRKFTKQFQDQLNQLTQETSKVKYTDLILYFDQIQATLEQSQKLINEIFNKTKSAIQDVKNSISQMTASDNQPQSQGLILQKFESEPTKENFCKLLIEIESFKPNSDKYSFTLKKNASKQLPQSNESVANGKIYAQQYQSAANTFTEQFLNLHEVLKRNITNFFTNAPTRVTEADNDGKRFDKFKSDNIFTQVSLPNQQQQQPKPVISIEDDADPPKPTKEQKPSQKKKQHDFVSLPAEEDGCTLNQFKQFLEKSTANKKELANKQNTHSIPQQKQQQQDVIQPKQSEIPSNKGNGVNNKQLAMSQDDNAVEGETILNVSESKEFQFMVEGQEITKLIYLNKNLIGGIGGTKCMIFDISTKDQEKPNRIQTLQYDAEFTDIAYLEMDEENGQLYLATKKGNMLTYIKEGSRNIQFRQSSPQTHSLDKPGNLFLQVNVGDRFLYSVGEEKIIKIWSMKTIKELKRATIQDLPTAFHLDYKVAFVGGSNFIQIWEPTTGAITHMKGLESKVTKILTNESKMFVSMMLKIKIYDKVGLGEYQLSNDVYFGQIFSMQLLKTWPMLVISYMEKSVGKVSLYNYVEQQLPETLVDRLALSCAVKEQEKVNYLAFGLSNGVCLIYKIEQTFQQSQ</sequence>
<name>A0A8S1W6X9_PAROT</name>
<feature type="region of interest" description="Disordered" evidence="1">
    <location>
        <begin position="568"/>
        <end position="610"/>
    </location>
</feature>
<feature type="compositionally biased region" description="Basic and acidic residues" evidence="1">
    <location>
        <begin position="590"/>
        <end position="600"/>
    </location>
</feature>
<dbReference type="OrthoDB" id="308574at2759"/>
<gene>
    <name evidence="2" type="ORF">POCTA_138.1.T0830140</name>
</gene>
<protein>
    <submittedName>
        <fullName evidence="2">Uncharacterized protein</fullName>
    </submittedName>
</protein>